<dbReference type="InterPro" id="IPR025491">
    <property type="entry name" value="DUF4382"/>
</dbReference>
<dbReference type="SUPFAM" id="SSF49478">
    <property type="entry name" value="Cna protein B-type domain"/>
    <property type="match status" value="1"/>
</dbReference>
<proteinExistence type="predicted"/>
<comment type="caution">
    <text evidence="3">The sequence shown here is derived from an EMBL/GenBank/DDBJ whole genome shotgun (WGS) entry which is preliminary data.</text>
</comment>
<dbReference type="EMBL" id="JBCDNA010000002">
    <property type="protein sequence ID" value="MEL4455996.1"/>
    <property type="molecule type" value="Genomic_DNA"/>
</dbReference>
<protein>
    <submittedName>
        <fullName evidence="3">DUF4382 domain-containing protein</fullName>
    </submittedName>
</protein>
<reference evidence="3 4" key="1">
    <citation type="submission" date="2024-04" db="EMBL/GenBank/DDBJ databases">
        <title>whole genome sequencing of Lutimonas vermicola strain IMCC1616.</title>
        <authorList>
            <person name="Bae S.S."/>
        </authorList>
    </citation>
    <scope>NUCLEOTIDE SEQUENCE [LARGE SCALE GENOMIC DNA]</scope>
    <source>
        <strain evidence="3 4">IMCC1616</strain>
    </source>
</reference>
<evidence type="ECO:0000256" key="1">
    <source>
        <dbReference type="SAM" id="SignalP"/>
    </source>
</evidence>
<evidence type="ECO:0000313" key="4">
    <source>
        <dbReference type="Proteomes" id="UP001474120"/>
    </source>
</evidence>
<dbReference type="RefSeq" id="WP_342160010.1">
    <property type="nucleotide sequence ID" value="NZ_JBCDNA010000002.1"/>
</dbReference>
<sequence length="283" mass="30984">MKKKLSIIVVVISVFATLFGCNEGNGGTKDDTSRIQLKLIDEPDEKYKEVNIEIIDIQYNNTEDDEGWTSLKPVDGYPIKVDLTELVAGNDLLLSDDIIPSGSVNQIRLVLSDNNTLLLEGSADPIDLDTPSAEQSGLKLKLNTDLEGGFSYTFILDWDVSKSIVKAGNSGKYILKPVIRVNLEVNSGSISGIVVAEELEDEIDGAVPQDKTEVFIFTENDEYVGSTFTNDKGEFLVQGLDEGYYILKIVTLNYADFESKQPIMVTAGEITDAGTIELQVLVS</sequence>
<dbReference type="PROSITE" id="PS51257">
    <property type="entry name" value="PROKAR_LIPOPROTEIN"/>
    <property type="match status" value="1"/>
</dbReference>
<name>A0ABU9L3Q5_9FLAO</name>
<keyword evidence="1" id="KW-0732">Signal</keyword>
<feature type="signal peptide" evidence="1">
    <location>
        <begin position="1"/>
        <end position="20"/>
    </location>
</feature>
<gene>
    <name evidence="3" type="ORF">AABB81_08835</name>
</gene>
<feature type="domain" description="DUF4382" evidence="2">
    <location>
        <begin position="32"/>
        <end position="177"/>
    </location>
</feature>
<accession>A0ABU9L3Q5</accession>
<organism evidence="3 4">
    <name type="scientific">Lutimonas vermicola</name>
    <dbReference type="NCBI Taxonomy" id="414288"/>
    <lineage>
        <taxon>Bacteria</taxon>
        <taxon>Pseudomonadati</taxon>
        <taxon>Bacteroidota</taxon>
        <taxon>Flavobacteriia</taxon>
        <taxon>Flavobacteriales</taxon>
        <taxon>Flavobacteriaceae</taxon>
        <taxon>Lutimonas</taxon>
    </lineage>
</organism>
<dbReference type="Proteomes" id="UP001474120">
    <property type="component" value="Unassembled WGS sequence"/>
</dbReference>
<evidence type="ECO:0000259" key="2">
    <source>
        <dbReference type="Pfam" id="PF14321"/>
    </source>
</evidence>
<keyword evidence="4" id="KW-1185">Reference proteome</keyword>
<dbReference type="Gene3D" id="2.60.40.1120">
    <property type="entry name" value="Carboxypeptidase-like, regulatory domain"/>
    <property type="match status" value="1"/>
</dbReference>
<evidence type="ECO:0000313" key="3">
    <source>
        <dbReference type="EMBL" id="MEL4455996.1"/>
    </source>
</evidence>
<feature type="chain" id="PRO_5046356172" evidence="1">
    <location>
        <begin position="21"/>
        <end position="283"/>
    </location>
</feature>
<dbReference type="Pfam" id="PF14321">
    <property type="entry name" value="DUF4382"/>
    <property type="match status" value="1"/>
</dbReference>